<protein>
    <submittedName>
        <fullName evidence="2">Pilus assembly protein PilD</fullName>
    </submittedName>
</protein>
<feature type="transmembrane region" description="Helical" evidence="1">
    <location>
        <begin position="21"/>
        <end position="43"/>
    </location>
</feature>
<keyword evidence="1" id="KW-0472">Membrane</keyword>
<evidence type="ECO:0000313" key="3">
    <source>
        <dbReference type="Proteomes" id="UP000305874"/>
    </source>
</evidence>
<evidence type="ECO:0000256" key="1">
    <source>
        <dbReference type="SAM" id="Phobius"/>
    </source>
</evidence>
<keyword evidence="1" id="KW-0812">Transmembrane</keyword>
<reference evidence="3" key="2">
    <citation type="submission" date="2019-06" db="EMBL/GenBank/DDBJ databases">
        <title>Co-occurence of chitin degradation, pigmentation and bioactivity in marine Pseudoalteromonas.</title>
        <authorList>
            <person name="Sonnenschein E.C."/>
            <person name="Bech P.K."/>
        </authorList>
    </citation>
    <scope>NUCLEOTIDE SEQUENCE [LARGE SCALE GENOMIC DNA]</scope>
    <source>
        <strain evidence="3">S2897</strain>
    </source>
</reference>
<sequence length="180" mass="20235">MHSFICCSPSNKHRLQKGFTLIELIIVIVILAVLSITVLPRFLNLQNDARIAVLTNAQTSIEQANTLMQMKAQMPSYRATGVAGRNDLIDVDLNRDGVIDLSDDSPDVRLKWFFLDNTDVVKRVEFSEALVFEEQGIDFTYIGYDFDDDGAVQDDQCYVLYTQAQSADQPPTYARQTTGC</sequence>
<evidence type="ECO:0000313" key="2">
    <source>
        <dbReference type="EMBL" id="TMP87050.1"/>
    </source>
</evidence>
<dbReference type="STRING" id="151081.TW72_07430"/>
<proteinExistence type="predicted"/>
<dbReference type="InterPro" id="IPR045584">
    <property type="entry name" value="Pilin-like"/>
</dbReference>
<dbReference type="NCBIfam" id="TIGR02532">
    <property type="entry name" value="IV_pilin_GFxxxE"/>
    <property type="match status" value="1"/>
</dbReference>
<dbReference type="Pfam" id="PF07963">
    <property type="entry name" value="N_methyl"/>
    <property type="match status" value="1"/>
</dbReference>
<dbReference type="EMBL" id="PNCG01000010">
    <property type="protein sequence ID" value="TMP87050.1"/>
    <property type="molecule type" value="Genomic_DNA"/>
</dbReference>
<dbReference type="RefSeq" id="WP_138548273.1">
    <property type="nucleotide sequence ID" value="NZ_PNCG01000010.1"/>
</dbReference>
<reference evidence="2 3" key="1">
    <citation type="submission" date="2017-12" db="EMBL/GenBank/DDBJ databases">
        <authorList>
            <person name="Paulsen S."/>
            <person name="Gram L.K."/>
        </authorList>
    </citation>
    <scope>NUCLEOTIDE SEQUENCE [LARGE SCALE GENOMIC DNA]</scope>
    <source>
        <strain evidence="2 3">S2897</strain>
    </source>
</reference>
<dbReference type="Proteomes" id="UP000305874">
    <property type="component" value="Unassembled WGS sequence"/>
</dbReference>
<dbReference type="Gene3D" id="3.30.700.10">
    <property type="entry name" value="Glycoprotein, Type 4 Pilin"/>
    <property type="match status" value="1"/>
</dbReference>
<comment type="caution">
    <text evidence="2">The sequence shown here is derived from an EMBL/GenBank/DDBJ whole genome shotgun (WGS) entry which is preliminary data.</text>
</comment>
<keyword evidence="1" id="KW-1133">Transmembrane helix</keyword>
<accession>A0A5S3Z5C3</accession>
<dbReference type="PROSITE" id="PS00409">
    <property type="entry name" value="PROKAR_NTER_METHYL"/>
    <property type="match status" value="1"/>
</dbReference>
<dbReference type="InterPro" id="IPR012902">
    <property type="entry name" value="N_methyl_site"/>
</dbReference>
<gene>
    <name evidence="2" type="ORF">CWC05_11335</name>
</gene>
<name>A0A5S3Z5C3_9GAMM</name>
<dbReference type="AlphaFoldDB" id="A0A5S3Z5C3"/>
<dbReference type="SUPFAM" id="SSF54523">
    <property type="entry name" value="Pili subunits"/>
    <property type="match status" value="1"/>
</dbReference>
<organism evidence="2 3">
    <name type="scientific">Pseudoalteromonas ruthenica</name>
    <dbReference type="NCBI Taxonomy" id="151081"/>
    <lineage>
        <taxon>Bacteria</taxon>
        <taxon>Pseudomonadati</taxon>
        <taxon>Pseudomonadota</taxon>
        <taxon>Gammaproteobacteria</taxon>
        <taxon>Alteromonadales</taxon>
        <taxon>Pseudoalteromonadaceae</taxon>
        <taxon>Pseudoalteromonas</taxon>
    </lineage>
</organism>